<gene>
    <name evidence="10" type="ORF">MiSe_79510</name>
</gene>
<dbReference type="PRINTS" id="PR00385">
    <property type="entry name" value="P450"/>
</dbReference>
<feature type="binding site" description="axial binding residue" evidence="7">
    <location>
        <position position="219"/>
    </location>
    <ligand>
        <name>heme</name>
        <dbReference type="ChEBI" id="CHEBI:30413"/>
    </ligand>
    <ligandPart>
        <name>Fe</name>
        <dbReference type="ChEBI" id="CHEBI:18248"/>
    </ligandPart>
</feature>
<dbReference type="GO" id="GO:0004497">
    <property type="term" value="F:monooxygenase activity"/>
    <property type="evidence" value="ECO:0007669"/>
    <property type="project" value="UniProtKB-KW"/>
</dbReference>
<dbReference type="GO" id="GO:0020037">
    <property type="term" value="F:heme binding"/>
    <property type="evidence" value="ECO:0007669"/>
    <property type="project" value="InterPro"/>
</dbReference>
<sequence length="271" mass="30565">MFKDWCDGLFTIAIPLPWTKFGRALYCRKEILDHIEKIVLRRQAEQNPGQDALGLLLQACDDEGNGLSLAELKDQVLLLLFAGHETLTSALGTLCLCLAQHPEVLALARAEVLQVAPDGCLTAENLRQMTYLEMVLKEVLRLVPPVGGGFRKVVKTCEFNGYSIPEGWVALYQIAETHEDSSIYSQPEQFDPERFSPERSEDKQKPFGYLPFGGGMRECLGKAFAQLVMKVFAAQLVRNYTWELLPNQSLELIRVPTPHPRDGLQVKFQRF</sequence>
<proteinExistence type="inferred from homology"/>
<dbReference type="EMBL" id="BLAY01000201">
    <property type="protein sequence ID" value="GET43130.1"/>
    <property type="molecule type" value="Genomic_DNA"/>
</dbReference>
<keyword evidence="11" id="KW-1185">Reference proteome</keyword>
<evidence type="ECO:0000256" key="2">
    <source>
        <dbReference type="ARBA" id="ARBA00022617"/>
    </source>
</evidence>
<dbReference type="InterPro" id="IPR001128">
    <property type="entry name" value="Cyt_P450"/>
</dbReference>
<comment type="cofactor">
    <cofactor evidence="7">
        <name>heme</name>
        <dbReference type="ChEBI" id="CHEBI:30413"/>
    </cofactor>
</comment>
<organism evidence="10 11">
    <name type="scientific">Microseira wollei NIES-4236</name>
    <dbReference type="NCBI Taxonomy" id="2530354"/>
    <lineage>
        <taxon>Bacteria</taxon>
        <taxon>Bacillati</taxon>
        <taxon>Cyanobacteriota</taxon>
        <taxon>Cyanophyceae</taxon>
        <taxon>Oscillatoriophycideae</taxon>
        <taxon>Aerosakkonematales</taxon>
        <taxon>Aerosakkonemataceae</taxon>
        <taxon>Microseira</taxon>
    </lineage>
</organism>
<evidence type="ECO:0000256" key="4">
    <source>
        <dbReference type="ARBA" id="ARBA00023002"/>
    </source>
</evidence>
<evidence type="ECO:0000313" key="10">
    <source>
        <dbReference type="EMBL" id="GET43130.1"/>
    </source>
</evidence>
<comment type="caution">
    <text evidence="10">The sequence shown here is derived from an EMBL/GenBank/DDBJ whole genome shotgun (WGS) entry which is preliminary data.</text>
</comment>
<dbReference type="AlphaFoldDB" id="A0AAV3XMK7"/>
<dbReference type="PRINTS" id="PR00465">
    <property type="entry name" value="EP450IV"/>
</dbReference>
<evidence type="ECO:0000256" key="6">
    <source>
        <dbReference type="ARBA" id="ARBA00023033"/>
    </source>
</evidence>
<evidence type="ECO:0000256" key="1">
    <source>
        <dbReference type="ARBA" id="ARBA00010617"/>
    </source>
</evidence>
<evidence type="ECO:0000256" key="9">
    <source>
        <dbReference type="SAM" id="MobiDB-lite"/>
    </source>
</evidence>
<dbReference type="SUPFAM" id="SSF48264">
    <property type="entry name" value="Cytochrome P450"/>
    <property type="match status" value="1"/>
</dbReference>
<dbReference type="GO" id="GO:0016705">
    <property type="term" value="F:oxidoreductase activity, acting on paired donors, with incorporation or reduction of molecular oxygen"/>
    <property type="evidence" value="ECO:0007669"/>
    <property type="project" value="InterPro"/>
</dbReference>
<dbReference type="PANTHER" id="PTHR24286:SF384">
    <property type="entry name" value="P450, PUTATIVE (EUROFUNG)-RELATED"/>
    <property type="match status" value="1"/>
</dbReference>
<evidence type="ECO:0000313" key="11">
    <source>
        <dbReference type="Proteomes" id="UP001050975"/>
    </source>
</evidence>
<feature type="region of interest" description="Disordered" evidence="9">
    <location>
        <begin position="182"/>
        <end position="204"/>
    </location>
</feature>
<dbReference type="GO" id="GO:0016125">
    <property type="term" value="P:sterol metabolic process"/>
    <property type="evidence" value="ECO:0007669"/>
    <property type="project" value="TreeGrafter"/>
</dbReference>
<dbReference type="GO" id="GO:0005506">
    <property type="term" value="F:iron ion binding"/>
    <property type="evidence" value="ECO:0007669"/>
    <property type="project" value="InterPro"/>
</dbReference>
<keyword evidence="2 7" id="KW-0349">Heme</keyword>
<evidence type="ECO:0000256" key="3">
    <source>
        <dbReference type="ARBA" id="ARBA00022723"/>
    </source>
</evidence>
<keyword evidence="4 8" id="KW-0560">Oxidoreductase</keyword>
<dbReference type="PANTHER" id="PTHR24286">
    <property type="entry name" value="CYTOCHROME P450 26"/>
    <property type="match status" value="1"/>
</dbReference>
<keyword evidence="5 7" id="KW-0408">Iron</keyword>
<dbReference type="Gene3D" id="1.10.630.10">
    <property type="entry name" value="Cytochrome P450"/>
    <property type="match status" value="1"/>
</dbReference>
<dbReference type="PROSITE" id="PS00086">
    <property type="entry name" value="CYTOCHROME_P450"/>
    <property type="match status" value="1"/>
</dbReference>
<dbReference type="Proteomes" id="UP001050975">
    <property type="component" value="Unassembled WGS sequence"/>
</dbReference>
<feature type="compositionally biased region" description="Basic and acidic residues" evidence="9">
    <location>
        <begin position="191"/>
        <end position="204"/>
    </location>
</feature>
<dbReference type="InterPro" id="IPR017972">
    <property type="entry name" value="Cyt_P450_CS"/>
</dbReference>
<keyword evidence="3 7" id="KW-0479">Metal-binding</keyword>
<dbReference type="InterPro" id="IPR036396">
    <property type="entry name" value="Cyt_P450_sf"/>
</dbReference>
<dbReference type="RefSeq" id="WP_307731637.1">
    <property type="nucleotide sequence ID" value="NZ_BLAY01000201.1"/>
</dbReference>
<keyword evidence="6 8" id="KW-0503">Monooxygenase</keyword>
<evidence type="ECO:0000256" key="8">
    <source>
        <dbReference type="RuleBase" id="RU000461"/>
    </source>
</evidence>
<dbReference type="Pfam" id="PF00067">
    <property type="entry name" value="p450"/>
    <property type="match status" value="1"/>
</dbReference>
<evidence type="ECO:0000256" key="5">
    <source>
        <dbReference type="ARBA" id="ARBA00023004"/>
    </source>
</evidence>
<accession>A0AAV3XMK7</accession>
<protein>
    <submittedName>
        <fullName evidence="10">Cytochrome P450</fullName>
    </submittedName>
</protein>
<comment type="similarity">
    <text evidence="1 8">Belongs to the cytochrome P450 family.</text>
</comment>
<dbReference type="InterPro" id="IPR002403">
    <property type="entry name" value="Cyt_P450_E_grp-IV"/>
</dbReference>
<evidence type="ECO:0000256" key="7">
    <source>
        <dbReference type="PIRSR" id="PIRSR602403-1"/>
    </source>
</evidence>
<name>A0AAV3XMK7_9CYAN</name>
<reference evidence="10" key="1">
    <citation type="submission" date="2019-10" db="EMBL/GenBank/DDBJ databases">
        <title>Draft genome sequece of Microseira wollei NIES-4236.</title>
        <authorList>
            <person name="Yamaguchi H."/>
            <person name="Suzuki S."/>
            <person name="Kawachi M."/>
        </authorList>
    </citation>
    <scope>NUCLEOTIDE SEQUENCE</scope>
    <source>
        <strain evidence="10">NIES-4236</strain>
    </source>
</reference>